<dbReference type="NCBIfam" id="NF045890">
    <property type="entry name" value="conj_pls20_p028"/>
    <property type="match status" value="1"/>
</dbReference>
<feature type="transmembrane region" description="Helical" evidence="2">
    <location>
        <begin position="243"/>
        <end position="262"/>
    </location>
</feature>
<feature type="domain" description="DUF8208" evidence="3">
    <location>
        <begin position="19"/>
        <end position="372"/>
    </location>
</feature>
<reference evidence="4 7" key="1">
    <citation type="journal article" date="2018" name="Int. J. Syst. Evol. Microbiol.">
        <title>Draft Genome Sequence of Faecalimonas umbilicata JCM 30896T, an Acetate-Producing Bacterium Isolated from Human Feces.</title>
        <authorList>
            <person name="Sakamoto M."/>
            <person name="Ikeyama N."/>
            <person name="Yuki M."/>
            <person name="Ohkuma M."/>
        </authorList>
    </citation>
    <scope>NUCLEOTIDE SEQUENCE [LARGE SCALE GENOMIC DNA]</scope>
    <source>
        <strain evidence="4 7">EGH7</strain>
    </source>
</reference>
<feature type="compositionally biased region" description="Basic and acidic residues" evidence="1">
    <location>
        <begin position="636"/>
        <end position="646"/>
    </location>
</feature>
<evidence type="ECO:0000313" key="6">
    <source>
        <dbReference type="Proteomes" id="UP000294613"/>
    </source>
</evidence>
<evidence type="ECO:0000313" key="4">
    <source>
        <dbReference type="EMBL" id="GBU06072.1"/>
    </source>
</evidence>
<feature type="region of interest" description="Disordered" evidence="1">
    <location>
        <begin position="431"/>
        <end position="476"/>
    </location>
</feature>
<evidence type="ECO:0000256" key="1">
    <source>
        <dbReference type="SAM" id="MobiDB-lite"/>
    </source>
</evidence>
<feature type="transmembrane region" description="Helical" evidence="2">
    <location>
        <begin position="302"/>
        <end position="322"/>
    </location>
</feature>
<sequence length="646" mass="73260">MTDTQIIEFLQDNSEFFTSNSMVAGILRSIGWMLVKLFTTAIDICQTLYDTTFGLVDITKWTGLETFLEDFKPLMEAFLFGSIVLLAFMIILGKQKQNHLLTSMLVFAVVTTSSTYLFSQVNMWTITFKDAILSGNGQTNGTELVRTYLYDLIYIDKELGGLQNMKSDKNPPQYAALTEKEMDFIDLGETLPYDKKGLSKDAKKILKKKLDFRSGQCELEEVSNGVAWTDYGNDFYYRYHFRFGTYYLSAIALLLVLIGLSYKNTRIIYELFISRILVTLKSIDMSSSKKTVRVLECIRDGYYALCFTAITLKSYFMFTSYLNAQTSINAILRAVILLFVAWCVIDGADVMEKITGVDAGISGGMGKMLAAYHMARGGANMVRSGMNTAMQMKQFQMMKEQTKAMKEHAGSGNIYGAGNGISEYGMNDMDQMLSQGEKDGSEQQMPSENEMESYQNHTSESQDNMEQQTTLQEESTVSEMGEDHAEMKMEGMEKGAEMQQTLPFQTAETLEGNRADIGAENVLEGQQDAMNQELDRMEQQTDGIGRYENRGWDENGKNMFDRWEQKVQGDISTDRLRGTLDKNVLQGNQGHSALLRSQMEDQKKERTTEMGRVQERAPYRQQKYPGHQGIHTGNWSEKDLHPKNKK</sequence>
<evidence type="ECO:0000313" key="7">
    <source>
        <dbReference type="Proteomes" id="UP000702954"/>
    </source>
</evidence>
<dbReference type="RefSeq" id="WP_116442165.1">
    <property type="nucleotide sequence ID" value="NZ_BHEO01000008.1"/>
</dbReference>
<evidence type="ECO:0000256" key="2">
    <source>
        <dbReference type="SAM" id="Phobius"/>
    </source>
</evidence>
<dbReference type="AlphaFoldDB" id="A0A4R3JGQ0"/>
<feature type="compositionally biased region" description="Polar residues" evidence="1">
    <location>
        <begin position="442"/>
        <end position="476"/>
    </location>
</feature>
<comment type="caution">
    <text evidence="5">The sequence shown here is derived from an EMBL/GenBank/DDBJ whole genome shotgun (WGS) entry which is preliminary data.</text>
</comment>
<evidence type="ECO:0000259" key="3">
    <source>
        <dbReference type="Pfam" id="PF26635"/>
    </source>
</evidence>
<feature type="transmembrane region" description="Helical" evidence="2">
    <location>
        <begin position="74"/>
        <end position="93"/>
    </location>
</feature>
<proteinExistence type="predicted"/>
<accession>A0A4R3JGQ0</accession>
<reference evidence="5 6" key="2">
    <citation type="submission" date="2019-03" db="EMBL/GenBank/DDBJ databases">
        <title>Genomic Encyclopedia of Type Strains, Phase IV (KMG-IV): sequencing the most valuable type-strain genomes for metagenomic binning, comparative biology and taxonomic classification.</title>
        <authorList>
            <person name="Goeker M."/>
        </authorList>
    </citation>
    <scope>NUCLEOTIDE SEQUENCE [LARGE SCALE GENOMIC DNA]</scope>
    <source>
        <strain evidence="5 6">DSM 103426</strain>
    </source>
</reference>
<dbReference type="Proteomes" id="UP000294613">
    <property type="component" value="Unassembled WGS sequence"/>
</dbReference>
<feature type="region of interest" description="Disordered" evidence="1">
    <location>
        <begin position="582"/>
        <end position="646"/>
    </location>
</feature>
<evidence type="ECO:0000313" key="5">
    <source>
        <dbReference type="EMBL" id="TCS63930.1"/>
    </source>
</evidence>
<name>A0A4R3JGQ0_9FIRM</name>
<feature type="compositionally biased region" description="Basic and acidic residues" evidence="1">
    <location>
        <begin position="598"/>
        <end position="618"/>
    </location>
</feature>
<feature type="transmembrane region" description="Helical" evidence="2">
    <location>
        <begin position="100"/>
        <end position="119"/>
    </location>
</feature>
<keyword evidence="2" id="KW-0472">Membrane</keyword>
<keyword evidence="2" id="KW-1133">Transmembrane helix</keyword>
<gene>
    <name evidence="5" type="ORF">EDD74_1274</name>
    <name evidence="4" type="ORF">FAEUMB_26130</name>
</gene>
<dbReference type="EMBL" id="SLZV01000027">
    <property type="protein sequence ID" value="TCS63930.1"/>
    <property type="molecule type" value="Genomic_DNA"/>
</dbReference>
<dbReference type="Pfam" id="PF26635">
    <property type="entry name" value="DUF8208"/>
    <property type="match status" value="1"/>
</dbReference>
<organism evidence="5 6">
    <name type="scientific">Faecalimonas umbilicata</name>
    <dbReference type="NCBI Taxonomy" id="1912855"/>
    <lineage>
        <taxon>Bacteria</taxon>
        <taxon>Bacillati</taxon>
        <taxon>Bacillota</taxon>
        <taxon>Clostridia</taxon>
        <taxon>Lachnospirales</taxon>
        <taxon>Lachnospiraceae</taxon>
        <taxon>Faecalimonas</taxon>
    </lineage>
</organism>
<dbReference type="InterPro" id="IPR058521">
    <property type="entry name" value="DUF8208"/>
</dbReference>
<keyword evidence="7" id="KW-1185">Reference proteome</keyword>
<dbReference type="EMBL" id="BHEO01000008">
    <property type="protein sequence ID" value="GBU06072.1"/>
    <property type="molecule type" value="Genomic_DNA"/>
</dbReference>
<dbReference type="InterPro" id="IPR058066">
    <property type="entry name" value="pXO2-14_N"/>
</dbReference>
<dbReference type="Proteomes" id="UP000702954">
    <property type="component" value="Unassembled WGS sequence"/>
</dbReference>
<keyword evidence="2" id="KW-0812">Transmembrane</keyword>
<protein>
    <recommendedName>
        <fullName evidence="3">DUF8208 domain-containing protein</fullName>
    </recommendedName>
</protein>